<evidence type="ECO:0000259" key="8">
    <source>
        <dbReference type="PROSITE" id="PS51379"/>
    </source>
</evidence>
<dbReference type="OrthoDB" id="9811700at2"/>
<sequence>MATPLQFQSIKLYPRLTTGRYNRWRVGFVLSTQAVFFLLPWIDWQGRQAVRFDFSSMRGYLFGLTLLPGDLIYLAGTLILCALGLFLWTALAGRLWCGFSCPQTVYSQIMLWIERWIEGPPNARRKLDAAPWRLSKLGRKGLTQGVMIAFSLATGWTLVGYFTPVRELAPRLLNGAPGQWEAMFALGYAGFTWLLGGHLRESVCKHMCPYARFQSAMFDADTLLVTYDAERGEPRGSLRRQAGGACIDCGICVQVCPTGIDIRQGLQYECIGCAACIDACDQVMDKIGQPRGLIRLDRLAPAAQAEAKPLWRRPRVAVYSGSMSVLVLLMVWGLAVREPFRVDVLRDRAVMARETDDGLIENLYTLRIQNTRPQARRYALKVQGEGVVRTDLRQPLLAPADGTASVQLAVAADPSILARGSHRLTFELVDLSEPQHRVSEPGRLLMP</sequence>
<dbReference type="Proteomes" id="UP000295611">
    <property type="component" value="Unassembled WGS sequence"/>
</dbReference>
<dbReference type="SUPFAM" id="SSF54862">
    <property type="entry name" value="4Fe-4S ferredoxins"/>
    <property type="match status" value="1"/>
</dbReference>
<keyword evidence="3" id="KW-0479">Metal-binding</keyword>
<evidence type="ECO:0000256" key="2">
    <source>
        <dbReference type="ARBA" id="ARBA00022485"/>
    </source>
</evidence>
<dbReference type="PROSITE" id="PS51379">
    <property type="entry name" value="4FE4S_FER_2"/>
    <property type="match status" value="1"/>
</dbReference>
<dbReference type="AlphaFoldDB" id="A0A4R7B6E5"/>
<evidence type="ECO:0000256" key="5">
    <source>
        <dbReference type="ARBA" id="ARBA00023004"/>
    </source>
</evidence>
<dbReference type="InterPro" id="IPR013783">
    <property type="entry name" value="Ig-like_fold"/>
</dbReference>
<keyword evidence="2" id="KW-0004">4Fe-4S</keyword>
<dbReference type="GO" id="GO:0046872">
    <property type="term" value="F:metal ion binding"/>
    <property type="evidence" value="ECO:0007669"/>
    <property type="project" value="UniProtKB-KW"/>
</dbReference>
<dbReference type="Pfam" id="PF12801">
    <property type="entry name" value="Fer4_5"/>
    <property type="match status" value="1"/>
</dbReference>
<dbReference type="InterPro" id="IPR051684">
    <property type="entry name" value="Electron_Trans/Redox"/>
</dbReference>
<reference evidence="9 10" key="1">
    <citation type="submission" date="2019-03" db="EMBL/GenBank/DDBJ databases">
        <title>Genomic Encyclopedia of Type Strains, Phase III (KMG-III): the genomes of soil and plant-associated and newly described type strains.</title>
        <authorList>
            <person name="Whitman W."/>
        </authorList>
    </citation>
    <scope>NUCLEOTIDE SEQUENCE [LARGE SCALE GENOMIC DNA]</scope>
    <source>
        <strain evidence="9 10">CECT 8976</strain>
    </source>
</reference>
<accession>A0A4R7B6E5</accession>
<keyword evidence="7" id="KW-0812">Transmembrane</keyword>
<feature type="transmembrane region" description="Helical" evidence="7">
    <location>
        <begin position="24"/>
        <end position="42"/>
    </location>
</feature>
<comment type="caution">
    <text evidence="9">The sequence shown here is derived from an EMBL/GenBank/DDBJ whole genome shotgun (WGS) entry which is preliminary data.</text>
</comment>
<evidence type="ECO:0000256" key="6">
    <source>
        <dbReference type="ARBA" id="ARBA00023014"/>
    </source>
</evidence>
<dbReference type="Pfam" id="PF13746">
    <property type="entry name" value="Fer4_18"/>
    <property type="match status" value="1"/>
</dbReference>
<feature type="transmembrane region" description="Helical" evidence="7">
    <location>
        <begin position="142"/>
        <end position="162"/>
    </location>
</feature>
<evidence type="ECO:0000313" key="10">
    <source>
        <dbReference type="Proteomes" id="UP000295611"/>
    </source>
</evidence>
<keyword evidence="1" id="KW-0813">Transport</keyword>
<dbReference type="InterPro" id="IPR017896">
    <property type="entry name" value="4Fe4S_Fe-S-bd"/>
</dbReference>
<evidence type="ECO:0000256" key="7">
    <source>
        <dbReference type="SAM" id="Phobius"/>
    </source>
</evidence>
<dbReference type="GO" id="GO:0051539">
    <property type="term" value="F:4 iron, 4 sulfur cluster binding"/>
    <property type="evidence" value="ECO:0007669"/>
    <property type="project" value="UniProtKB-KW"/>
</dbReference>
<feature type="domain" description="4Fe-4S ferredoxin-type" evidence="8">
    <location>
        <begin position="236"/>
        <end position="265"/>
    </location>
</feature>
<dbReference type="Pfam" id="PF11614">
    <property type="entry name" value="FixG_C"/>
    <property type="match status" value="1"/>
</dbReference>
<evidence type="ECO:0000256" key="3">
    <source>
        <dbReference type="ARBA" id="ARBA00022723"/>
    </source>
</evidence>
<dbReference type="InterPro" id="IPR014116">
    <property type="entry name" value="Cyt_c_oxidase_cbb3_FixG"/>
</dbReference>
<dbReference type="NCBIfam" id="TIGR02745">
    <property type="entry name" value="ccoG_rdxA_fixG"/>
    <property type="match status" value="1"/>
</dbReference>
<evidence type="ECO:0000256" key="4">
    <source>
        <dbReference type="ARBA" id="ARBA00022982"/>
    </source>
</evidence>
<dbReference type="Gene3D" id="2.60.40.10">
    <property type="entry name" value="Immunoglobulins"/>
    <property type="match status" value="1"/>
</dbReference>
<keyword evidence="10" id="KW-1185">Reference proteome</keyword>
<dbReference type="GO" id="GO:0005886">
    <property type="term" value="C:plasma membrane"/>
    <property type="evidence" value="ECO:0007669"/>
    <property type="project" value="TreeGrafter"/>
</dbReference>
<keyword evidence="7" id="KW-0472">Membrane</keyword>
<dbReference type="InterPro" id="IPR032879">
    <property type="entry name" value="FixG_C"/>
</dbReference>
<feature type="transmembrane region" description="Helical" evidence="7">
    <location>
        <begin position="71"/>
        <end position="91"/>
    </location>
</feature>
<evidence type="ECO:0000256" key="1">
    <source>
        <dbReference type="ARBA" id="ARBA00022448"/>
    </source>
</evidence>
<keyword evidence="4" id="KW-0249">Electron transport</keyword>
<organism evidence="9 10">
    <name type="scientific">Paludibacterium purpuratum</name>
    <dbReference type="NCBI Taxonomy" id="1144873"/>
    <lineage>
        <taxon>Bacteria</taxon>
        <taxon>Pseudomonadati</taxon>
        <taxon>Pseudomonadota</taxon>
        <taxon>Betaproteobacteria</taxon>
        <taxon>Neisseriales</taxon>
        <taxon>Chromobacteriaceae</taxon>
        <taxon>Paludibacterium</taxon>
    </lineage>
</organism>
<dbReference type="PANTHER" id="PTHR30176">
    <property type="entry name" value="FERREDOXIN-TYPE PROTEIN NAPH"/>
    <property type="match status" value="1"/>
</dbReference>
<dbReference type="PANTHER" id="PTHR30176:SF3">
    <property type="entry name" value="FERREDOXIN-TYPE PROTEIN NAPH"/>
    <property type="match status" value="1"/>
</dbReference>
<feature type="transmembrane region" description="Helical" evidence="7">
    <location>
        <begin position="182"/>
        <end position="199"/>
    </location>
</feature>
<dbReference type="PROSITE" id="PS00198">
    <property type="entry name" value="4FE4S_FER_1"/>
    <property type="match status" value="1"/>
</dbReference>
<evidence type="ECO:0000313" key="9">
    <source>
        <dbReference type="EMBL" id="TDR80231.1"/>
    </source>
</evidence>
<dbReference type="EMBL" id="SNZP01000005">
    <property type="protein sequence ID" value="TDR80231.1"/>
    <property type="molecule type" value="Genomic_DNA"/>
</dbReference>
<name>A0A4R7B6E5_9NEIS</name>
<keyword evidence="7" id="KW-1133">Transmembrane helix</keyword>
<gene>
    <name evidence="9" type="ORF">DFP86_10586</name>
</gene>
<dbReference type="InterPro" id="IPR017900">
    <property type="entry name" value="4Fe4S_Fe_S_CS"/>
</dbReference>
<dbReference type="RefSeq" id="WP_133679654.1">
    <property type="nucleotide sequence ID" value="NZ_SNZP01000005.1"/>
</dbReference>
<proteinExistence type="predicted"/>
<keyword evidence="5" id="KW-0408">Iron</keyword>
<keyword evidence="6" id="KW-0411">Iron-sulfur</keyword>
<feature type="transmembrane region" description="Helical" evidence="7">
    <location>
        <begin position="316"/>
        <end position="335"/>
    </location>
</feature>
<protein>
    <submittedName>
        <fullName evidence="9">Cytochrome c oxidase accessory protein FixG</fullName>
    </submittedName>
</protein>